<comment type="caution">
    <text evidence="2">The sequence shown here is derived from an EMBL/GenBank/DDBJ whole genome shotgun (WGS) entry which is preliminary data.</text>
</comment>
<keyword evidence="3" id="KW-1185">Reference proteome</keyword>
<dbReference type="SUPFAM" id="SSF56801">
    <property type="entry name" value="Acetyl-CoA synthetase-like"/>
    <property type="match status" value="1"/>
</dbReference>
<protein>
    <recommendedName>
        <fullName evidence="1">AMP-binding enzyme C-terminal domain-containing protein</fullName>
    </recommendedName>
</protein>
<feature type="domain" description="AMP-binding enzyme C-terminal" evidence="1">
    <location>
        <begin position="79"/>
        <end position="154"/>
    </location>
</feature>
<dbReference type="Gene3D" id="3.30.300.30">
    <property type="match status" value="1"/>
</dbReference>
<dbReference type="PANTHER" id="PTHR24096:SF168">
    <property type="entry name" value="AMP-BINDING DOMAIN-CONTAINING PROTEIN"/>
    <property type="match status" value="1"/>
</dbReference>
<dbReference type="InterPro" id="IPR042099">
    <property type="entry name" value="ANL_N_sf"/>
</dbReference>
<sequence length="200" mass="22601">MKVVDFETQKICDPKTIGELMVKNLYSAKHQVHDGENDSICSYIRTGDAAYYDLEGRIFVLGKIRGMIKTRRLQVFPSEIEFFIRKHDGVRDCAVITGLDGAMNLAIFIVRCNKSDHFTATDIKKHIAGKVEGLDEMRTVVYFLAEIPRSPCGKLLTKQLRLYWETTKNARRKASNMPALITTNVTLKSHSPINSSSSTE</sequence>
<dbReference type="AlphaFoldDB" id="A0ABD6ETZ3"/>
<dbReference type="Pfam" id="PF13193">
    <property type="entry name" value="AMP-binding_C"/>
    <property type="match status" value="1"/>
</dbReference>
<dbReference type="Proteomes" id="UP001608902">
    <property type="component" value="Unassembled WGS sequence"/>
</dbReference>
<evidence type="ECO:0000313" key="3">
    <source>
        <dbReference type="Proteomes" id="UP001608902"/>
    </source>
</evidence>
<evidence type="ECO:0000313" key="2">
    <source>
        <dbReference type="EMBL" id="MFH4980921.1"/>
    </source>
</evidence>
<accession>A0ABD6ETZ3</accession>
<reference evidence="2 3" key="1">
    <citation type="submission" date="2024-08" db="EMBL/GenBank/DDBJ databases">
        <title>Gnathostoma spinigerum genome.</title>
        <authorList>
            <person name="Gonzalez-Bertolin B."/>
            <person name="Monzon S."/>
            <person name="Zaballos A."/>
            <person name="Jimenez P."/>
            <person name="Dekumyoy P."/>
            <person name="Varona S."/>
            <person name="Cuesta I."/>
            <person name="Sumanam S."/>
            <person name="Adisakwattana P."/>
            <person name="Gasser R.B."/>
            <person name="Hernandez-Gonzalez A."/>
            <person name="Young N.D."/>
            <person name="Perteguer M.J."/>
        </authorList>
    </citation>
    <scope>NUCLEOTIDE SEQUENCE [LARGE SCALE GENOMIC DNA]</scope>
    <source>
        <strain evidence="2">AL3</strain>
        <tissue evidence="2">Liver</tissue>
    </source>
</reference>
<proteinExistence type="predicted"/>
<dbReference type="EMBL" id="JBGFUD010006307">
    <property type="protein sequence ID" value="MFH4980921.1"/>
    <property type="molecule type" value="Genomic_DNA"/>
</dbReference>
<gene>
    <name evidence="2" type="ORF">AB6A40_007630</name>
</gene>
<organism evidence="2 3">
    <name type="scientific">Gnathostoma spinigerum</name>
    <dbReference type="NCBI Taxonomy" id="75299"/>
    <lineage>
        <taxon>Eukaryota</taxon>
        <taxon>Metazoa</taxon>
        <taxon>Ecdysozoa</taxon>
        <taxon>Nematoda</taxon>
        <taxon>Chromadorea</taxon>
        <taxon>Rhabditida</taxon>
        <taxon>Spirurina</taxon>
        <taxon>Gnathostomatomorpha</taxon>
        <taxon>Gnathostomatoidea</taxon>
        <taxon>Gnathostomatidae</taxon>
        <taxon>Gnathostoma</taxon>
    </lineage>
</organism>
<dbReference type="GO" id="GO:0003824">
    <property type="term" value="F:catalytic activity"/>
    <property type="evidence" value="ECO:0007669"/>
    <property type="project" value="UniProtKB-ARBA"/>
</dbReference>
<dbReference type="PANTHER" id="PTHR24096">
    <property type="entry name" value="LONG-CHAIN-FATTY-ACID--COA LIGASE"/>
    <property type="match status" value="1"/>
</dbReference>
<dbReference type="InterPro" id="IPR045851">
    <property type="entry name" value="AMP-bd_C_sf"/>
</dbReference>
<evidence type="ECO:0000259" key="1">
    <source>
        <dbReference type="Pfam" id="PF13193"/>
    </source>
</evidence>
<dbReference type="InterPro" id="IPR025110">
    <property type="entry name" value="AMP-bd_C"/>
</dbReference>
<dbReference type="Gene3D" id="3.40.50.12780">
    <property type="entry name" value="N-terminal domain of ligase-like"/>
    <property type="match status" value="1"/>
</dbReference>
<name>A0ABD6ETZ3_9BILA</name>